<feature type="region of interest" description="Disordered" evidence="7">
    <location>
        <begin position="3573"/>
        <end position="3599"/>
    </location>
</feature>
<dbReference type="GO" id="GO:0043041">
    <property type="term" value="P:amino acid activation for nonribosomal peptide biosynthetic process"/>
    <property type="evidence" value="ECO:0007669"/>
    <property type="project" value="TreeGrafter"/>
</dbReference>
<dbReference type="NCBIfam" id="NF003417">
    <property type="entry name" value="PRK04813.1"/>
    <property type="match status" value="5"/>
</dbReference>
<dbReference type="SMART" id="SM00823">
    <property type="entry name" value="PKS_PP"/>
    <property type="match status" value="5"/>
</dbReference>
<name>A0A2Z5JNB1_STRAR</name>
<evidence type="ECO:0000256" key="7">
    <source>
        <dbReference type="SAM" id="MobiDB-lite"/>
    </source>
</evidence>
<dbReference type="InterPro" id="IPR020845">
    <property type="entry name" value="AMP-binding_CS"/>
</dbReference>
<dbReference type="Pfam" id="PF00501">
    <property type="entry name" value="AMP-binding"/>
    <property type="match status" value="5"/>
</dbReference>
<feature type="region of interest" description="Disordered" evidence="7">
    <location>
        <begin position="1"/>
        <end position="39"/>
    </location>
</feature>
<evidence type="ECO:0000256" key="5">
    <source>
        <dbReference type="ARBA" id="ARBA00022737"/>
    </source>
</evidence>
<gene>
    <name evidence="9" type="ORF">C5746_38510</name>
</gene>
<dbReference type="GO" id="GO:0008610">
    <property type="term" value="P:lipid biosynthetic process"/>
    <property type="evidence" value="ECO:0007669"/>
    <property type="project" value="UniProtKB-ARBA"/>
</dbReference>
<dbReference type="NCBIfam" id="NF004282">
    <property type="entry name" value="PRK05691.1"/>
    <property type="match status" value="5"/>
</dbReference>
<dbReference type="NCBIfam" id="TIGR01720">
    <property type="entry name" value="NRPS-para261"/>
    <property type="match status" value="1"/>
</dbReference>
<dbReference type="InterPro" id="IPR020806">
    <property type="entry name" value="PKS_PP-bd"/>
</dbReference>
<evidence type="ECO:0000256" key="2">
    <source>
        <dbReference type="ARBA" id="ARBA00006432"/>
    </source>
</evidence>
<dbReference type="FunFam" id="3.40.50.12780:FF:000012">
    <property type="entry name" value="Non-ribosomal peptide synthetase"/>
    <property type="match status" value="2"/>
</dbReference>
<dbReference type="InterPro" id="IPR029058">
    <property type="entry name" value="AB_hydrolase_fold"/>
</dbReference>
<keyword evidence="5" id="KW-0677">Repeat</keyword>
<dbReference type="InterPro" id="IPR001031">
    <property type="entry name" value="Thioesterase"/>
</dbReference>
<dbReference type="Pfam" id="PF00550">
    <property type="entry name" value="PP-binding"/>
    <property type="match status" value="5"/>
</dbReference>
<dbReference type="InterPro" id="IPR010071">
    <property type="entry name" value="AA_adenyl_dom"/>
</dbReference>
<dbReference type="InterPro" id="IPR020802">
    <property type="entry name" value="TesA-like"/>
</dbReference>
<dbReference type="FunFam" id="1.10.1200.10:FF:000005">
    <property type="entry name" value="Nonribosomal peptide synthetase 1"/>
    <property type="match status" value="2"/>
</dbReference>
<dbReference type="Gene3D" id="3.30.559.30">
    <property type="entry name" value="Nonribosomal peptide synthetase, condensation domain"/>
    <property type="match status" value="6"/>
</dbReference>
<dbReference type="FunFam" id="3.40.50.980:FF:000001">
    <property type="entry name" value="Non-ribosomal peptide synthetase"/>
    <property type="match status" value="5"/>
</dbReference>
<feature type="domain" description="Carrier" evidence="8">
    <location>
        <begin position="3122"/>
        <end position="3197"/>
    </location>
</feature>
<dbReference type="SUPFAM" id="SSF47336">
    <property type="entry name" value="ACP-like"/>
    <property type="match status" value="5"/>
</dbReference>
<dbReference type="Gene3D" id="3.40.50.1820">
    <property type="entry name" value="alpha/beta hydrolase"/>
    <property type="match status" value="1"/>
</dbReference>
<evidence type="ECO:0000256" key="6">
    <source>
        <dbReference type="ARBA" id="ARBA00023194"/>
    </source>
</evidence>
<feature type="domain" description="Carrier" evidence="8">
    <location>
        <begin position="4194"/>
        <end position="4268"/>
    </location>
</feature>
<dbReference type="PROSITE" id="PS50075">
    <property type="entry name" value="CARRIER"/>
    <property type="match status" value="5"/>
</dbReference>
<evidence type="ECO:0000259" key="8">
    <source>
        <dbReference type="PROSITE" id="PS50075"/>
    </source>
</evidence>
<dbReference type="PROSITE" id="PS00012">
    <property type="entry name" value="PHOSPHOPANTETHEINE"/>
    <property type="match status" value="5"/>
</dbReference>
<dbReference type="PANTHER" id="PTHR45527">
    <property type="entry name" value="NONRIBOSOMAL PEPTIDE SYNTHETASE"/>
    <property type="match status" value="1"/>
</dbReference>
<dbReference type="InterPro" id="IPR025110">
    <property type="entry name" value="AMP-bd_C"/>
</dbReference>
<evidence type="ECO:0000256" key="3">
    <source>
        <dbReference type="ARBA" id="ARBA00022450"/>
    </source>
</evidence>
<dbReference type="FunFam" id="3.30.300.30:FF:000010">
    <property type="entry name" value="Enterobactin synthetase component F"/>
    <property type="match status" value="4"/>
</dbReference>
<evidence type="ECO:0000313" key="10">
    <source>
        <dbReference type="Proteomes" id="UP000252698"/>
    </source>
</evidence>
<dbReference type="Gene3D" id="3.30.559.10">
    <property type="entry name" value="Chloramphenicol acetyltransferase-like domain"/>
    <property type="match status" value="6"/>
</dbReference>
<dbReference type="Pfam" id="PF13193">
    <property type="entry name" value="AMP-binding_C"/>
    <property type="match status" value="4"/>
</dbReference>
<accession>A0A2Z5JNB1</accession>
<dbReference type="Proteomes" id="UP000252698">
    <property type="component" value="Chromosome"/>
</dbReference>
<dbReference type="Gene3D" id="3.30.300.30">
    <property type="match status" value="5"/>
</dbReference>
<dbReference type="Pfam" id="PF00975">
    <property type="entry name" value="Thioesterase"/>
    <property type="match status" value="1"/>
</dbReference>
<dbReference type="GO" id="GO:0072330">
    <property type="term" value="P:monocarboxylic acid biosynthetic process"/>
    <property type="evidence" value="ECO:0007669"/>
    <property type="project" value="UniProtKB-ARBA"/>
</dbReference>
<dbReference type="InterPro" id="IPR010060">
    <property type="entry name" value="NRPS_synth"/>
</dbReference>
<reference evidence="9 10" key="1">
    <citation type="journal article" date="2018" name="Front. Microbiol.">
        <title>Genome Sequencing of Streptomyces atratus SCSIOZH16 and Activation Production of Nocardamine via Metabolic Engineering.</title>
        <authorList>
            <person name="Li Y."/>
            <person name="Zhang C."/>
            <person name="Liu C."/>
            <person name="Ju J."/>
            <person name="Ma J."/>
        </authorList>
    </citation>
    <scope>NUCLEOTIDE SEQUENCE [LARGE SCALE GENOMIC DNA]</scope>
    <source>
        <strain evidence="9 10">SCSIO_ZH16</strain>
    </source>
</reference>
<feature type="domain" description="Carrier" evidence="8">
    <location>
        <begin position="2076"/>
        <end position="2151"/>
    </location>
</feature>
<dbReference type="InterPro" id="IPR001242">
    <property type="entry name" value="Condensation_dom"/>
</dbReference>
<dbReference type="NCBIfam" id="TIGR01733">
    <property type="entry name" value="AA-adenyl-dom"/>
    <property type="match status" value="5"/>
</dbReference>
<dbReference type="FunFam" id="3.30.559.10:FF:000012">
    <property type="entry name" value="Non-ribosomal peptide synthetase"/>
    <property type="match status" value="2"/>
</dbReference>
<dbReference type="CDD" id="cd17652">
    <property type="entry name" value="A_NRPS_CmdD_like"/>
    <property type="match status" value="1"/>
</dbReference>
<dbReference type="Gene3D" id="2.30.38.10">
    <property type="entry name" value="Luciferase, Domain 3"/>
    <property type="match status" value="5"/>
</dbReference>
<dbReference type="InterPro" id="IPR009081">
    <property type="entry name" value="PP-bd_ACP"/>
</dbReference>
<dbReference type="SUPFAM" id="SSF56801">
    <property type="entry name" value="Acetyl-CoA synthetase-like"/>
    <property type="match status" value="5"/>
</dbReference>
<dbReference type="Gene3D" id="1.10.1200.10">
    <property type="entry name" value="ACP-like"/>
    <property type="match status" value="4"/>
</dbReference>
<dbReference type="SMART" id="SM00824">
    <property type="entry name" value="PKS_TE"/>
    <property type="match status" value="1"/>
</dbReference>
<feature type="domain" description="Carrier" evidence="8">
    <location>
        <begin position="1006"/>
        <end position="1081"/>
    </location>
</feature>
<dbReference type="SUPFAM" id="SSF53474">
    <property type="entry name" value="alpha/beta-Hydrolases"/>
    <property type="match status" value="1"/>
</dbReference>
<evidence type="ECO:0000256" key="4">
    <source>
        <dbReference type="ARBA" id="ARBA00022553"/>
    </source>
</evidence>
<dbReference type="CDD" id="cd05930">
    <property type="entry name" value="A_NRPS"/>
    <property type="match status" value="2"/>
</dbReference>
<dbReference type="InterPro" id="IPR006162">
    <property type="entry name" value="Ppantetheine_attach_site"/>
</dbReference>
<sequence>MGGGRARACAPDHDVPPSATLPGGRQVTRKTRSGDARPALDDVLPLTSLQEGLLFHSLYDDRRPDVYTVQLAVGLAGPLDAERLHDAARALLRRHPNLRAGFRVTGSGKAVQYIRRDTEPHWRETDLTGLAPDRRAAALDALREEQRTTRFDLDRPPLIRFLLVQEEPELHRLVVTNHHILMDGWSGPLLLRDLMALYEHRGDTARLPAVTPYRTFLGWLAGQDTESGLRAWSAALDGLQAPTLLAPRSETAPPVRPEQLTVELPDRLGEALQRRAAAHAVTVNTVVQVVWALLLGRLTGRDDVVFGATVSVRPPEIPGVQGMVGLFINTVPVRIRLRPAETFADLLTRVQREQALLMDHQHIGLGDIQRKAGLGDLFDTTVVTENFLVERESLERAVAGVRLTSADGHDATHYTLGLIAARSGERLELRLEHRPDVYPRSAAEALMRRFRLLLEALADTPDLPTGRVCVLSADERRVLLDDFNDTAFPLSGDCLVDIFQRRAARTPTAAAVVHDGESTDYAGLNARANRLARHLTGLGIGAEDVVALALPRSTRAVAALLAVLKTGAAYLPVDLDDPADRVAGLLADARPALLLTESGPLRRLPATDVPVTLLDDPDTAGALDRCAATDPGPAELLRPVHPDHAAYVHYTSGSTGTPKGVVVPRGALANLFLSHREHVFAPAAADAGRERLRVAHTAGLSSDALWPPLLWMIAGHELHLVPEDVRRDAQALCRYVAEHRADIVDVTPSYAQLLLSQGILESGLRGFMVGGEQVGEGLWNDLRAAGVVGRNFYGPTETTVDSLVASLQDDDRPVIGRPIGNTRVYVLDGGLQPVPPGTDGELYIAGAGLARGYLGRVAQTAGRFVADPFGGPGERMYRTGDLVRQRADGVVEYLGRTDDQVKIRGFRVELGEVEETLRELGDLAQVAVVVHEVTPGDRRLVGYAVPRPGAVLDPEALRRAAAAALPAHMVPAAVMALDALPQLATGKVDRKALPAPELTGSRDARGPRDPREEVLCGLFAEVLGVARVGVDEGFFDLGGHSLSATRLVSRIRATLGTELPVRALFEAPTVAALAERLAHADERPADPVVPVARPEVVPLSSAQRRMWFLNRLGGQASAYNIPVAVRLRGELDRGALRAALADVVTRHEALRTLFRETGGEPHQVVLDAADAVPALDVVETDETGLAREMSECIGRGFDLAGELPLRARLVALAPREHVLVLVTHHIVSDGWSSAPLAGDLGTAYAARCAGRAPAWRPLPVQYADYTLWQNRHLGTEDDENSRISRQLAHWTETLRDLPDSLDLPFDRPRRTAEGTPGRTVRFTLDAELHGRMAALARARGATVFMTLQAGLAALLSRLGAGDDIPIGAPIAGRTDEATEDLVGLFLNTLVLRTDTSGDPSFRELMDRVRAVDLAAYAHQDLPFERLVEVLNPDRVPGRNPLFQVSLTLDNAPDAHLALPGLEVAPEPLPGAAVKLDLLFNLRERRGADGSPVGIEGIAQYNADLFDHATVETLMERLERLLRAAVAQPGRPLSGLDLLDPGERTRLLAEWGTGEGGHPDADPSALLPALFERQVYRTPNAPAVTDGDTELSYAELNARANRLARLLIDRGAGPERLVAVALPRCADLVVTLLAVLKSGAGYLPVEPDLPADRVAAMLADARPVQVVTGSGVAVPLPATAIRLDAPATRAALAACPADDPDDGDRTAPLAPRHPAYVIYTSGTTGRPKGVVIEHRSLREYLGWAATRHPGTRGVTAVHSPVSFDLTVTALYTPLVSGGCVRVVDLFGASGPGPEATPERGFASFMKITPSHLPLLSALDDGFSPSEELVVGGEALTGRDLARWRRRHPGVTVVNAYGPTESTVNCTEFRVAPGDALPDGSVPIGRPRGNCRVLVLDDALQPVPAGSVGQLYLAGPQLARGYLGRPALTAERFVADPFGGPGERVYRTGDLVRWRADGNLEFVGRADDQVKIRGFRVELGEIEAALAAHPTVGRAVATVREDRPGDKRLVAYCVPAGTGRHEAPDPAALRRFVAGHLPEYMVPAAVVVLPELPLTANRKLDRAVLPAPCHGAAEQARGQRTPHEDILRGLFADVLGTDEVGPDDSFFTLGGHSLLAIRLLSQIRRAFTVQLGIRTLFETPTPAGLAEVVRGSGSGPRPALAPADRPDPLPLSYAQRRQWFINRLDPDSPLYNLPITLRLRGPLDRAALDAALADVVARHESLRTVFPEQDGEPAQRILDPASLAGRLLRTVAVTEADLGEAVAGAAREGFDLTVRPPLHATLLELGEHDHVLVLVLHHIAGDAMSMRPLGADLAAAYAARREGGAPRWEPLPVQYADYTLWQREVLGDESDQDSELSRQLAHWKQKLADLPEGLALPADRPRPATGPQRGARLRFSCDAALHRRLLELARATGTSLFMVAQAAFAAVLSKAGAGDDIPIGTPITGRSDEALDDLVGFFLNTLVLRTDTSGDPTFRELLARVRDTDLAAYDHQELPFERLVEELNPPRSLARHPLFQVALTVQSGGGAQLTLPGLAVETVSNETLWARFDLFLALGELRDPDGAPDGLEGVAEYSAELFDASTVESLLRRLERVLVAVTDDPGIRLGALDVLDPAERHELLVTRNDTAHPVPQAPVHRLVEAQARRTPAAIAVTDDQVTLTYAELDERANGVARLLAERGAGPESVVALAVPRSVDAVVAMLAVSKAGAAFLPVDVEFPAERVRFVLRDAAPVLVLATRETVAKLPAEPAVPTVLIEDARPVPEWAAAVPALPENPAYILYTSGSTGRPKGVVIPHAALCNLLSSMGELVPLTPHDRWLAVAAFGFDICLLEVFLPLVSGATVLVAGRDVVRDPAELARRLRADGATVMQATPSLWRTLLDAAPDAADGLRVLTGGEALDDVLAARLADRALSVLNGYGPTEATIYSTSAPVVPGGSVVVGGPLWNTRVYVLDGGLGVVPFGVVGELYVGGVGVGRGYVGRPGVTAGRFVADPFGGVGERLYRTGDLVRWTVSGLEFVGRVDGQVKVRGFRVELGEVEAALRGVVGVSGAVASVVVGPDGGGRLVGFVTGGVDPVVVRGVVAGVLPGYAVPSVVVGLAELPLTANGKVDRGALPVPVVSGGVGRGPRSAGEEILCGLFAEVLGVGVVGPEDDFFALGGHSLLATRLVSRVRGVFGVEVPVRAVFEAPSVAGLVGWVESGVVSGRAGVVVRERPEMVPLSYAQRRLWALGKLADTGPLYHISLAARLHGAPDRDALEAALADVMARHESLRTVYPEVDGVPHQVVLDPDAARPRLGVLEVCPEEADRTVDAIRAEPFALASEPPLRASLLTLGPESHLLVLVLHHIAGDAGSVRPLVRDLSAAYTARRAGEAPQWQPLPVQYADYTLWQREILGDDSDPDNEMSRQLAYWKEKLAELPEELALPADRPRPAEARHEGGVVPFEVDPELHQRLRDLARAHGATPFMVLHAALGALLTRLGAGTDLPIGAAVSGRGDESLDDLVGFFVNTLVLRTDTSGDPAFDELLDRVRESDLAAYAHQDVPFDRLVEEINPARSLARHPLFQVMLVLDNFTRPETGLDGLSSTDPAGDATAAAVEPPPEAPGRAKFDLSVRLVEQAADGEAAGLAGSVAYASDLFDRPTVAAIAERFVRLLRAVVTDPGRPIGEADILGEAERDRLLRGWNDTERPLPAQLLPQLFEKQVARTPDAPAVVCGADTVSYADLDARANRVARLLAERGAGPESVVALMVPRSVEMIVAVLAVLKSGAAYLPVDSEYPADRIGYMLDDARPVLAVTTRATADRLPSAVDRIVLDDPATAEELSRRSADDLTDADRRAPLTPRTPAYVIYTSGSTGRPKGVVVEHRSVPNIVLARIGAYGMGPGSRALQFASLSFDAAVSEICTPLCAGACLVLGPADMLDQADQLPTLIRQYGVTHATLPPAILAQLPDDSLPSVVNLVIAGEAAQASLVPKWAAGRRMFNAYGPTETTVSCTMAGPLPAVPGMPPIGGPLPNARVYVLDDALRPVPVGVPGELYVSGLGVARGYLGRTALTAERFVADPYGPAGSRMYRTGDLARRRADGQLEFAGRADDQVKIRGFRIELGEIQTALTSCPDVGRAVAVVREEQPGRRRLVGFVTPAPGAGAEADTERIRARLAELLPEHMVPTALVVLDRIPLTVNGKVDHAALPAVRPVAAGTARRPGDPREELLCQVVSDVLAIPPIGVDENFFALGGDSITALQVASRARAAGLVVTPRDLFRHQTVAELAAAVSESAPQDDRRRDDGVGAVPATPVIRWLAQRRGPVAHLNQSVLLTVPALGLEALVTAVQSLLDHHDALRATLVGGATKVTWGLKVAPRGDLSARERVRRVDITAHSDGSPELAALVAREGEAARDRLDPESGSMFQVVWFDAGPERPGRLLLIAHHLVVDGVSWRILVPDLAQAWRSAAAGGGPRLAPVGTSLRRWAQLLLAEGQDPERAAELDLWTGMLDGDDPRIGAGALRPARDTRGTAEYLTATLPAELTGTLLTSVPETFQVRMNDILLTGLALAVAEWRERHGWGTDRTVLLDVEGHGREEIADGIDLSRTVGWFTSVFPLRLDPGEPDPGRAPAGEPAVVDALKRIKSRLRELPDNGLGFGLLRYLNPDTAGVLAAYGSPQIGFNYLGRMNGGAIDGESPAPTEWSVSTDLAAGVDPSDGDLPFAHALELTAAVRDLADGPRLSVSCAWPAALFPAEEVQDLLDTWLRALRALADRAGRSGAGGLVPADLPLVSVTQEEIDDWEAEPAGVEDVLPLSPLQEGLFFHALFAGTGPDVYTMQTTLDLTGPLDATALRAAGQGVLDRHPNLRAGFRHRGGGDSVQIIPRRVELPWTEVDLSGLDEPAGQAESTRLTDDARTQRFDLGRPPLIRFTLIRLGEDRHRLLILKHHILLDGWSVPLFMRDLFALYRHGDQGALPSVVPYRGYLDWLSRQDRAVTEAAWREALAGVSEPTLLAGAEPGPPTEMPRNVVRALPASLTTALQEQAARSATTVNTFLQGAWAVLAGRLLGRDDVIFGTTVSGRPPEIPGIESMLGLFINTIPVRVRLRLGETWQELTARIQHEQTALSAHHQLGLARIQQLAGVGELFDALVVYENFPAPTSGESTDTGLSAKAGEGRAAAHYPLALIANMTPTGLRLRLEYRPELLARERAEELLDRLVRVLEQVVGDPRRPVGRIDVLDPAERRQLLDGWNGDAFTPAAARPATIPGRFADAVAQGPEDTAIRHRDQRLTYRELDERANRLARLLGELGVGRETRVAVLLDRGVDLVVAVLAVLKAGAVYVPLEPDTPERRQQLLVSETAAPVLLTHEGLTPTWTAGPDAGVRVVAVDGDPRLPGQDVTAPHVDVAPDQLAYVIYTSGSTGTPKGVAVTHQNVVELAADRWWGLDSRRRVLFHSPHAWDASTLEWWVPLLNHGEIVVAPPGKLDLDALATLVVEERVTGLWASGGLFRLLAEEHPECFAGLSEVRTGGDVVPADAVRRALQACPDTVVTAGYGPTETTVFSTRHSMRAGDPVPESVPIGRPLDGTRAYVLSPGLEPVPVGVVGELYLAGSGVSRGYENNPAMTAERFVADLYGPPGTRMYRTGDLVRRRADGLMEFAGRADEQVKLRGFRVELREVEVAVTGHPGIGQAVALVREDRPGDKRLVAYVVPDADSPAPDLAALRERLAGLLPEFMVPSAFVVLDRLPLTDNTKLDRAALPAPDHRAEQTRPPRTPQEEVLCGLFADALGVPEVGLDDDFFMLGGNSLTAAALVSRIRATLGSGLSVQALFTAPTVAALACRLEPDTGPDEHGGLEVLLPLRTTGDEAPVFCLHAGGGLSWRYAGLLRHLPSEHPVYGLQARAYSTPGYRPTGVEEIAADFVEQIRKVRPTGPYHLLGWSFGGLIAHAVAARLQEDGDEVATLALLDAYPVEAGIAPPAAAGDGGELLRALLEVTHAAPSSPGTEAVTREEAAAALRALGNPLMELLADRLDTVLETFEDHVALRHAFVPQVFRGDALLFAALPDGAGAQSRAERWQPYVEGRVHAHVVRCTHEHMMDPEPLAEIGRIVTARLRRTKGGTDR</sequence>
<dbReference type="PANTHER" id="PTHR45527:SF1">
    <property type="entry name" value="FATTY ACID SYNTHASE"/>
    <property type="match status" value="1"/>
</dbReference>
<dbReference type="GO" id="GO:0031177">
    <property type="term" value="F:phosphopantetheine binding"/>
    <property type="evidence" value="ECO:0007669"/>
    <property type="project" value="InterPro"/>
</dbReference>
<dbReference type="InterPro" id="IPR023213">
    <property type="entry name" value="CAT-like_dom_sf"/>
</dbReference>
<comment type="cofactor">
    <cofactor evidence="1">
        <name>pantetheine 4'-phosphate</name>
        <dbReference type="ChEBI" id="CHEBI:47942"/>
    </cofactor>
</comment>
<dbReference type="InterPro" id="IPR036736">
    <property type="entry name" value="ACP-like_sf"/>
</dbReference>
<dbReference type="CDD" id="cd19540">
    <property type="entry name" value="LCL_NRPS-like"/>
    <property type="match status" value="3"/>
</dbReference>
<dbReference type="EMBL" id="CP027306">
    <property type="protein sequence ID" value="AXE81852.1"/>
    <property type="molecule type" value="Genomic_DNA"/>
</dbReference>
<feature type="domain" description="Carrier" evidence="8">
    <location>
        <begin position="5740"/>
        <end position="5815"/>
    </location>
</feature>
<keyword evidence="3" id="KW-0596">Phosphopantetheine</keyword>
<dbReference type="GO" id="GO:0005829">
    <property type="term" value="C:cytosol"/>
    <property type="evidence" value="ECO:0007669"/>
    <property type="project" value="TreeGrafter"/>
</dbReference>
<dbReference type="CDD" id="cd12117">
    <property type="entry name" value="A_NRPS_Srf_like"/>
    <property type="match status" value="1"/>
</dbReference>
<keyword evidence="6" id="KW-0045">Antibiotic biosynthesis</keyword>
<dbReference type="FunFam" id="2.30.38.10:FF:000001">
    <property type="entry name" value="Non-ribosomal peptide synthetase PvdI"/>
    <property type="match status" value="3"/>
</dbReference>
<protein>
    <submittedName>
        <fullName evidence="9">Non-ribosomal peptide synthetase</fullName>
    </submittedName>
</protein>
<dbReference type="SUPFAM" id="SSF52777">
    <property type="entry name" value="CoA-dependent acyltransferases"/>
    <property type="match status" value="12"/>
</dbReference>
<dbReference type="GO" id="GO:0003824">
    <property type="term" value="F:catalytic activity"/>
    <property type="evidence" value="ECO:0007669"/>
    <property type="project" value="InterPro"/>
</dbReference>
<evidence type="ECO:0000313" key="9">
    <source>
        <dbReference type="EMBL" id="AXE81852.1"/>
    </source>
</evidence>
<dbReference type="PROSITE" id="PS00455">
    <property type="entry name" value="AMP_BINDING"/>
    <property type="match status" value="5"/>
</dbReference>
<comment type="similarity">
    <text evidence="2">Belongs to the ATP-dependent AMP-binding enzyme family.</text>
</comment>
<proteinExistence type="inferred from homology"/>
<dbReference type="CDD" id="cd19543">
    <property type="entry name" value="DCL_NRPS"/>
    <property type="match status" value="2"/>
</dbReference>
<dbReference type="FunFam" id="1.10.1200.10:FF:000016">
    <property type="entry name" value="Non-ribosomal peptide synthase"/>
    <property type="match status" value="2"/>
</dbReference>
<organism evidence="9 10">
    <name type="scientific">Streptomyces atratus</name>
    <dbReference type="NCBI Taxonomy" id="1893"/>
    <lineage>
        <taxon>Bacteria</taxon>
        <taxon>Bacillati</taxon>
        <taxon>Actinomycetota</taxon>
        <taxon>Actinomycetes</taxon>
        <taxon>Kitasatosporales</taxon>
        <taxon>Streptomycetaceae</taxon>
        <taxon>Streptomyces</taxon>
    </lineage>
</organism>
<dbReference type="GO" id="GO:0044550">
    <property type="term" value="P:secondary metabolite biosynthetic process"/>
    <property type="evidence" value="ECO:0007669"/>
    <property type="project" value="UniProtKB-ARBA"/>
</dbReference>
<dbReference type="Pfam" id="PF00668">
    <property type="entry name" value="Condensation"/>
    <property type="match status" value="6"/>
</dbReference>
<keyword evidence="4" id="KW-0597">Phosphoprotein</keyword>
<dbReference type="KEGG" id="sata:C5746_38510"/>
<evidence type="ECO:0000256" key="1">
    <source>
        <dbReference type="ARBA" id="ARBA00001957"/>
    </source>
</evidence>
<dbReference type="InterPro" id="IPR000873">
    <property type="entry name" value="AMP-dep_synth/lig_dom"/>
</dbReference>
<dbReference type="GO" id="GO:0017000">
    <property type="term" value="P:antibiotic biosynthetic process"/>
    <property type="evidence" value="ECO:0007669"/>
    <property type="project" value="UniProtKB-KW"/>
</dbReference>
<dbReference type="Gene3D" id="3.40.50.980">
    <property type="match status" value="10"/>
</dbReference>
<dbReference type="InterPro" id="IPR045851">
    <property type="entry name" value="AMP-bd_C_sf"/>
</dbReference>